<reference evidence="1" key="1">
    <citation type="submission" date="2021-06" db="EMBL/GenBank/DDBJ databases">
        <authorList>
            <person name="Arsene-Ploetze F."/>
        </authorList>
    </citation>
    <scope>NUCLEOTIDE SEQUENCE</scope>
    <source>
        <strain evidence="1">SBRY1</strain>
    </source>
</reference>
<dbReference type="Proteomes" id="UP001153328">
    <property type="component" value="Unassembled WGS sequence"/>
</dbReference>
<dbReference type="EMBL" id="CAJVAX010000019">
    <property type="protein sequence ID" value="CAG7649504.1"/>
    <property type="molecule type" value="Genomic_DNA"/>
</dbReference>
<dbReference type="GO" id="GO:0051213">
    <property type="term" value="F:dioxygenase activity"/>
    <property type="evidence" value="ECO:0007669"/>
    <property type="project" value="InterPro"/>
</dbReference>
<gene>
    <name evidence="1" type="ORF">SBRY_50113</name>
</gene>
<proteinExistence type="predicted"/>
<accession>A0A9W4MJ38</accession>
<sequence>MPGAVTRSRLGADADTWRRFASHWESLCTDGYASARGTRRLRRYGRFSLTPSTGRVRALPWAAFVQPDDSNRLYVGVERTFQPLTDSFVEDPVFRALLRLLADAATALEDPASWNVKVHPFRVLASADTHGLPTPEGRHRDGVTLVSSMLVCRSNVAGGESSVSGPRGAPLLTTTLSEPGALLLGDDRRTLHSVSPVRAADSGRPAHRDVLVVTFAPG</sequence>
<comment type="caution">
    <text evidence="1">The sequence shown here is derived from an EMBL/GenBank/DDBJ whole genome shotgun (WGS) entry which is preliminary data.</text>
</comment>
<evidence type="ECO:0000313" key="2">
    <source>
        <dbReference type="Proteomes" id="UP001153328"/>
    </source>
</evidence>
<dbReference type="Pfam" id="PF10014">
    <property type="entry name" value="2OG-Fe_Oxy_2"/>
    <property type="match status" value="1"/>
</dbReference>
<dbReference type="Gene3D" id="2.60.120.620">
    <property type="entry name" value="q2cbj1_9rhob like domain"/>
    <property type="match status" value="1"/>
</dbReference>
<protein>
    <recommendedName>
        <fullName evidence="3">2OG-Fe dioxygenase family protein</fullName>
    </recommendedName>
</protein>
<dbReference type="AlphaFoldDB" id="A0A9W4MJ38"/>
<evidence type="ECO:0008006" key="3">
    <source>
        <dbReference type="Google" id="ProtNLM"/>
    </source>
</evidence>
<keyword evidence="2" id="KW-1185">Reference proteome</keyword>
<dbReference type="InterPro" id="IPR018724">
    <property type="entry name" value="2OG-Fe_dioxygenase"/>
</dbReference>
<organism evidence="1 2">
    <name type="scientific">Actinacidiphila bryophytorum</name>
    <dbReference type="NCBI Taxonomy" id="1436133"/>
    <lineage>
        <taxon>Bacteria</taxon>
        <taxon>Bacillati</taxon>
        <taxon>Actinomycetota</taxon>
        <taxon>Actinomycetes</taxon>
        <taxon>Kitasatosporales</taxon>
        <taxon>Streptomycetaceae</taxon>
        <taxon>Actinacidiphila</taxon>
    </lineage>
</organism>
<name>A0A9W4MJ38_9ACTN</name>
<evidence type="ECO:0000313" key="1">
    <source>
        <dbReference type="EMBL" id="CAG7649504.1"/>
    </source>
</evidence>
<dbReference type="RefSeq" id="WP_251513248.1">
    <property type="nucleotide sequence ID" value="NZ_CAJVAX010000019.1"/>
</dbReference>